<keyword evidence="15 16" id="KW-0472">Membrane</keyword>
<evidence type="ECO:0000256" key="14">
    <source>
        <dbReference type="ARBA" id="ARBA00023128"/>
    </source>
</evidence>
<organism evidence="19">
    <name type="scientific">Centrorhynchus clitorideus</name>
    <dbReference type="NCBI Taxonomy" id="2731796"/>
    <lineage>
        <taxon>Eukaryota</taxon>
        <taxon>Metazoa</taxon>
        <taxon>Spiralia</taxon>
        <taxon>Lophotrochozoa</taxon>
        <taxon>Acanthocephala</taxon>
        <taxon>Palaeacanthocephala</taxon>
        <taxon>Polymorphida</taxon>
        <taxon>Centrorhynchidae</taxon>
        <taxon>Centrorhynchus</taxon>
    </lineage>
</organism>
<dbReference type="EMBL" id="MT113355">
    <property type="protein sequence ID" value="QJI81291.1"/>
    <property type="molecule type" value="Genomic_DNA"/>
</dbReference>
<evidence type="ECO:0000256" key="11">
    <source>
        <dbReference type="ARBA" id="ARBA00022989"/>
    </source>
</evidence>
<dbReference type="Gene3D" id="1.20.810.10">
    <property type="entry name" value="Cytochrome Bc1 Complex, Chain C"/>
    <property type="match status" value="1"/>
</dbReference>
<protein>
    <recommendedName>
        <fullName evidence="3 16">Cytochrome b</fullName>
    </recommendedName>
</protein>
<proteinExistence type="inferred from homology"/>
<dbReference type="GO" id="GO:0016491">
    <property type="term" value="F:oxidoreductase activity"/>
    <property type="evidence" value="ECO:0007669"/>
    <property type="project" value="UniProtKB-UniRule"/>
</dbReference>
<evidence type="ECO:0000259" key="17">
    <source>
        <dbReference type="PROSITE" id="PS51002"/>
    </source>
</evidence>
<dbReference type="InterPro" id="IPR036150">
    <property type="entry name" value="Cyt_b/b6_C_sf"/>
</dbReference>
<evidence type="ECO:0000256" key="1">
    <source>
        <dbReference type="ARBA" id="ARBA00002566"/>
    </source>
</evidence>
<evidence type="ECO:0000256" key="15">
    <source>
        <dbReference type="ARBA" id="ARBA00023136"/>
    </source>
</evidence>
<keyword evidence="8 16" id="KW-0479">Metal-binding</keyword>
<evidence type="ECO:0000256" key="3">
    <source>
        <dbReference type="ARBA" id="ARBA00013531"/>
    </source>
</evidence>
<evidence type="ECO:0000256" key="5">
    <source>
        <dbReference type="ARBA" id="ARBA00022617"/>
    </source>
</evidence>
<evidence type="ECO:0000256" key="13">
    <source>
        <dbReference type="ARBA" id="ARBA00023075"/>
    </source>
</evidence>
<evidence type="ECO:0000256" key="2">
    <source>
        <dbReference type="ARBA" id="ARBA00004448"/>
    </source>
</evidence>
<feature type="transmembrane region" description="Helical" evidence="16">
    <location>
        <begin position="139"/>
        <end position="157"/>
    </location>
</feature>
<evidence type="ECO:0000256" key="16">
    <source>
        <dbReference type="RuleBase" id="RU362117"/>
    </source>
</evidence>
<comment type="similarity">
    <text evidence="16">Belongs to the cytochrome b family.</text>
</comment>
<accession>A0A6M3YX63</accession>
<keyword evidence="13" id="KW-0830">Ubiquinone</keyword>
<feature type="transmembrane region" description="Helical" evidence="16">
    <location>
        <begin position="111"/>
        <end position="133"/>
    </location>
</feature>
<feature type="transmembrane region" description="Helical" evidence="16">
    <location>
        <begin position="77"/>
        <end position="99"/>
    </location>
</feature>
<feature type="domain" description="Cytochrome b/b6 N-terminal region profile" evidence="17">
    <location>
        <begin position="1"/>
        <end position="209"/>
    </location>
</feature>
<evidence type="ECO:0000313" key="19">
    <source>
        <dbReference type="EMBL" id="QJI81291.1"/>
    </source>
</evidence>
<keyword evidence="7 16" id="KW-0812">Transmembrane</keyword>
<dbReference type="Pfam" id="PF00033">
    <property type="entry name" value="Cytochrome_B"/>
    <property type="match status" value="1"/>
</dbReference>
<evidence type="ECO:0000256" key="7">
    <source>
        <dbReference type="ARBA" id="ARBA00022692"/>
    </source>
</evidence>
<sequence>MGLMKTGSKYLGMVKEFLVDLPTPVNINYWYGLGVALGMIYVVQIVSGMILSMFYSVGEEGAFWAVVNIMREVGGGWVLRLVHSVGVSVFFLCVYLHLLRGLTYGSFEKTAVWVSGVMVLFLLMGVSFLGYVLPWGGMSYWGMTVVTSMLGAVPYVGSGMVEWLWGGGSAGVITLSRFYSLHYLVSLVMVLVIMSHMVELHEGGSSNPLGVSSGSDKVVFHEMFSYKDVVGLVLVMFLYWWLVLGHPYYLMDSANFEEVSFVKTPVHIKPEWYFLFVYCVLRSVASKLGGVVMMVMAIAGVLFMVGGSGLYRVIGGKYWKGLVTLFVSSFVVLTVVGGEVVEYPYGEMGQVFTLIYFAVMGLMALVTAVGGMMGSRCG</sequence>
<evidence type="ECO:0000256" key="6">
    <source>
        <dbReference type="ARBA" id="ARBA00022660"/>
    </source>
</evidence>
<comment type="function">
    <text evidence="1 16">Component of the ubiquinol-cytochrome c reductase complex (complex III or cytochrome b-c1 complex) that is part of the mitochondrial respiratory chain. The b-c1 complex mediates electron transfer from ubiquinol to cytochrome c. Contributes to the generation of a proton gradient across the mitochondrial membrane that is then used for ATP synthesis.</text>
</comment>
<keyword evidence="14 16" id="KW-0496">Mitochondrion</keyword>
<keyword evidence="11 16" id="KW-1133">Transmembrane helix</keyword>
<feature type="transmembrane region" description="Helical" evidence="16">
    <location>
        <begin position="29"/>
        <end position="57"/>
    </location>
</feature>
<dbReference type="InterPro" id="IPR005797">
    <property type="entry name" value="Cyt_b/b6_N"/>
</dbReference>
<dbReference type="PANTHER" id="PTHR19271">
    <property type="entry name" value="CYTOCHROME B"/>
    <property type="match status" value="1"/>
</dbReference>
<dbReference type="SUPFAM" id="SSF81342">
    <property type="entry name" value="Transmembrane di-heme cytochromes"/>
    <property type="match status" value="1"/>
</dbReference>
<comment type="subcellular location">
    <subcellularLocation>
        <location evidence="2">Mitochondrion inner membrane</location>
        <topology evidence="2">Multi-pass membrane protein</topology>
    </subcellularLocation>
</comment>
<dbReference type="PANTHER" id="PTHR19271:SF16">
    <property type="entry name" value="CYTOCHROME B"/>
    <property type="match status" value="1"/>
</dbReference>
<dbReference type="AlphaFoldDB" id="A0A6M3YX63"/>
<keyword evidence="4 16" id="KW-0813">Transport</keyword>
<feature type="transmembrane region" description="Helical" evidence="16">
    <location>
        <begin position="295"/>
        <end position="314"/>
    </location>
</feature>
<evidence type="ECO:0000256" key="8">
    <source>
        <dbReference type="ARBA" id="ARBA00022723"/>
    </source>
</evidence>
<comment type="cofactor">
    <cofactor evidence="16">
        <name>heme b</name>
        <dbReference type="ChEBI" id="CHEBI:60344"/>
    </cofactor>
    <text evidence="16">Binds 2 heme groups non-covalently.</text>
</comment>
<dbReference type="GO" id="GO:0008121">
    <property type="term" value="F:quinol-cytochrome-c reductase activity"/>
    <property type="evidence" value="ECO:0007669"/>
    <property type="project" value="TreeGrafter"/>
</dbReference>
<geneLocation type="mitochondrion" evidence="19"/>
<keyword evidence="6 16" id="KW-0679">Respiratory chain</keyword>
<name>A0A6M3YX63_9BILA</name>
<evidence type="ECO:0000259" key="18">
    <source>
        <dbReference type="PROSITE" id="PS51003"/>
    </source>
</evidence>
<dbReference type="GO" id="GO:0006122">
    <property type="term" value="P:mitochondrial electron transport, ubiquinol to cytochrome c"/>
    <property type="evidence" value="ECO:0007669"/>
    <property type="project" value="TreeGrafter"/>
</dbReference>
<feature type="transmembrane region" description="Helical" evidence="16">
    <location>
        <begin position="178"/>
        <end position="198"/>
    </location>
</feature>
<gene>
    <name evidence="19" type="primary">CYTB</name>
</gene>
<feature type="transmembrane region" description="Helical" evidence="16">
    <location>
        <begin position="353"/>
        <end position="373"/>
    </location>
</feature>
<dbReference type="InterPro" id="IPR005798">
    <property type="entry name" value="Cyt_b/b6_C"/>
</dbReference>
<evidence type="ECO:0000256" key="4">
    <source>
        <dbReference type="ARBA" id="ARBA00022448"/>
    </source>
</evidence>
<evidence type="ECO:0000256" key="9">
    <source>
        <dbReference type="ARBA" id="ARBA00022792"/>
    </source>
</evidence>
<evidence type="ECO:0000256" key="12">
    <source>
        <dbReference type="ARBA" id="ARBA00023004"/>
    </source>
</evidence>
<dbReference type="InterPro" id="IPR027387">
    <property type="entry name" value="Cytb/b6-like_sf"/>
</dbReference>
<feature type="transmembrane region" description="Helical" evidence="16">
    <location>
        <begin position="321"/>
        <end position="341"/>
    </location>
</feature>
<dbReference type="PROSITE" id="PS51003">
    <property type="entry name" value="CYTB_CTER"/>
    <property type="match status" value="1"/>
</dbReference>
<dbReference type="SUPFAM" id="SSF81648">
    <property type="entry name" value="a domain/subunit of cytochrome bc1 complex (Ubiquinol-cytochrome c reductase)"/>
    <property type="match status" value="1"/>
</dbReference>
<feature type="transmembrane region" description="Helical" evidence="16">
    <location>
        <begin position="229"/>
        <end position="251"/>
    </location>
</feature>
<dbReference type="CDD" id="cd00284">
    <property type="entry name" value="Cytochrome_b_N"/>
    <property type="match status" value="1"/>
</dbReference>
<reference evidence="19" key="1">
    <citation type="journal article" date="2020" name="Mol. Biochem. Parasitol.">
        <title>Characterization of the complete mitogenome of Centrorhynchus clitorideus (Meyer, 1931) (Palaeacanthocephala: Centrorhynchidae), the largest mitochondrial genome in Acanthocephala, and its phylogenetic implications.</title>
        <authorList>
            <person name="Muhammad N."/>
            <person name="Suleman"/>
            <person name="Khan M.S."/>
            <person name="Li L."/>
            <person name="Zhao Q."/>
            <person name="Ullah H."/>
            <person name="Zhu X.Q."/>
            <person name="Ma J."/>
        </authorList>
    </citation>
    <scope>NUCLEOTIDE SEQUENCE</scope>
</reference>
<dbReference type="InterPro" id="IPR048259">
    <property type="entry name" value="Cytochrome_b_N_euk/bac"/>
</dbReference>
<dbReference type="PROSITE" id="PS51002">
    <property type="entry name" value="CYTB_NTER"/>
    <property type="match status" value="1"/>
</dbReference>
<evidence type="ECO:0000256" key="10">
    <source>
        <dbReference type="ARBA" id="ARBA00022982"/>
    </source>
</evidence>
<keyword evidence="10 16" id="KW-0249">Electron transport</keyword>
<keyword evidence="9" id="KW-0999">Mitochondrion inner membrane</keyword>
<dbReference type="GO" id="GO:0005743">
    <property type="term" value="C:mitochondrial inner membrane"/>
    <property type="evidence" value="ECO:0007669"/>
    <property type="project" value="UniProtKB-SubCell"/>
</dbReference>
<keyword evidence="5 16" id="KW-0349">Heme</keyword>
<dbReference type="GO" id="GO:0046872">
    <property type="term" value="F:metal ion binding"/>
    <property type="evidence" value="ECO:0007669"/>
    <property type="project" value="UniProtKB-UniRule"/>
</dbReference>
<dbReference type="InterPro" id="IPR016174">
    <property type="entry name" value="Di-haem_cyt_TM"/>
</dbReference>
<dbReference type="Pfam" id="PF00032">
    <property type="entry name" value="Cytochrom_B_C"/>
    <property type="match status" value="1"/>
</dbReference>
<feature type="domain" description="Cytochrome b/b6 C-terminal region profile" evidence="18">
    <location>
        <begin position="210"/>
        <end position="377"/>
    </location>
</feature>
<keyword evidence="12 16" id="KW-0408">Iron</keyword>